<feature type="compositionally biased region" description="Basic and acidic residues" evidence="1">
    <location>
        <begin position="494"/>
        <end position="508"/>
    </location>
</feature>
<proteinExistence type="predicted"/>
<comment type="caution">
    <text evidence="2">The sequence shown here is derived from an EMBL/GenBank/DDBJ whole genome shotgun (WGS) entry which is preliminary data.</text>
</comment>
<name>A0A0G1N507_9BACT</name>
<feature type="region of interest" description="Disordered" evidence="1">
    <location>
        <begin position="319"/>
        <end position="339"/>
    </location>
</feature>
<protein>
    <submittedName>
        <fullName evidence="2">Uncharacterized protein</fullName>
    </submittedName>
</protein>
<dbReference type="AlphaFoldDB" id="A0A0G1N507"/>
<feature type="compositionally biased region" description="Low complexity" evidence="1">
    <location>
        <begin position="329"/>
        <end position="339"/>
    </location>
</feature>
<reference evidence="2 3" key="1">
    <citation type="journal article" date="2015" name="Nature">
        <title>rRNA introns, odd ribosomes, and small enigmatic genomes across a large radiation of phyla.</title>
        <authorList>
            <person name="Brown C.T."/>
            <person name="Hug L.A."/>
            <person name="Thomas B.C."/>
            <person name="Sharon I."/>
            <person name="Castelle C.J."/>
            <person name="Singh A."/>
            <person name="Wilkins M.J."/>
            <person name="Williams K.H."/>
            <person name="Banfield J.F."/>
        </authorList>
    </citation>
    <scope>NUCLEOTIDE SEQUENCE [LARGE SCALE GENOMIC DNA]</scope>
</reference>
<organism evidence="2 3">
    <name type="scientific">Candidatus Jorgensenbacteria bacterium GW2011_GWA2_45_9</name>
    <dbReference type="NCBI Taxonomy" id="1618663"/>
    <lineage>
        <taxon>Bacteria</taxon>
        <taxon>Candidatus Joergenseniibacteriota</taxon>
    </lineage>
</organism>
<evidence type="ECO:0000256" key="1">
    <source>
        <dbReference type="SAM" id="MobiDB-lite"/>
    </source>
</evidence>
<feature type="region of interest" description="Disordered" evidence="1">
    <location>
        <begin position="464"/>
        <end position="517"/>
    </location>
</feature>
<dbReference type="Proteomes" id="UP000034727">
    <property type="component" value="Unassembled WGS sequence"/>
</dbReference>
<evidence type="ECO:0000313" key="2">
    <source>
        <dbReference type="EMBL" id="KKU15604.1"/>
    </source>
</evidence>
<evidence type="ECO:0000313" key="3">
    <source>
        <dbReference type="Proteomes" id="UP000034727"/>
    </source>
</evidence>
<gene>
    <name evidence="2" type="ORF">UX22_C0006G0012</name>
</gene>
<dbReference type="EMBL" id="LCLJ01000006">
    <property type="protein sequence ID" value="KKU15604.1"/>
    <property type="molecule type" value="Genomic_DNA"/>
</dbReference>
<sequence>MEHEQFLANDLVIYLPVWEEGVWSALQDKKFADAAENLQNVLEYFTDDGLKLVFWKGLIEGIPAARGIITPEEWRAGFLPYLAAVFINFSDGDIIADTYERLDAGVLVEFHKLVADTVPANSPEEKIKIIKDVSPTSYKYFVASPSRALWINIHSKDGAKDAGDGKKPIKQLAFASRELKRLIFSFDTAESVFLLCKSKEFTETEMGAVARITGLFMLGIVSADGLTPEIKGVVRGQDENVDFLCENIREKIAGKYLDEIKNIFEGTKKSSMERGSGISLEVFGFNAPDTRETSFIKINQENNKAGGDAPLIIHAEKSSSVNVPGGGSRKSSPPSSPFGGFSRAMGFFKSKTSQKIIPPPVKAVVQVPGEETKKIDYYGSARQAAIPFAKKSGIFDDARTPTKETARRAAVVSLIAGSGAKEKNERENIRAKIFSISESVRQKDAEKPPIASDLLKTRAKTEKNNFPANKTAARGTGFFTPLNKNTSKTTAAAKDVDKKKQASFEPRVEGNTLDLRT</sequence>
<accession>A0A0G1N507</accession>